<dbReference type="EMBL" id="MH816848">
    <property type="protein sequence ID" value="AYD84921.1"/>
    <property type="molecule type" value="Genomic_DNA"/>
</dbReference>
<accession>A0A386KKN5</accession>
<protein>
    <submittedName>
        <fullName evidence="2">Uncharacterized protein</fullName>
    </submittedName>
</protein>
<sequence>MFQTLANNNAPQQCKGIQYTMYIVALAIVASYISTDNNYR</sequence>
<dbReference type="GeneID" id="62612183"/>
<keyword evidence="3" id="KW-1185">Reference proteome</keyword>
<name>A0A386KKN5_9CAUD</name>
<keyword evidence="1" id="KW-0472">Membrane</keyword>
<reference evidence="3" key="1">
    <citation type="submission" date="2018-08" db="EMBL/GenBank/DDBJ databases">
        <authorList>
            <person name="Liu G."/>
            <person name="Sun H."/>
            <person name="Ren H."/>
            <person name="Pan Q."/>
        </authorList>
    </citation>
    <scope>NUCLEOTIDE SEQUENCE [LARGE SCALE GENOMIC DNA]</scope>
</reference>
<proteinExistence type="predicted"/>
<evidence type="ECO:0000313" key="2">
    <source>
        <dbReference type="EMBL" id="AYD84921.1"/>
    </source>
</evidence>
<dbReference type="KEGG" id="vg:62612183"/>
<feature type="transmembrane region" description="Helical" evidence="1">
    <location>
        <begin position="16"/>
        <end position="35"/>
    </location>
</feature>
<keyword evidence="1" id="KW-0812">Transmembrane</keyword>
<evidence type="ECO:0000256" key="1">
    <source>
        <dbReference type="SAM" id="Phobius"/>
    </source>
</evidence>
<dbReference type="Proteomes" id="UP000268217">
    <property type="component" value="Segment"/>
</dbReference>
<organism evidence="2 3">
    <name type="scientific">Escherichia phage vB_vPM_PD06</name>
    <dbReference type="NCBI Taxonomy" id="2315527"/>
    <lineage>
        <taxon>Viruses</taxon>
        <taxon>Duplodnaviria</taxon>
        <taxon>Heunggongvirae</taxon>
        <taxon>Uroviricota</taxon>
        <taxon>Caudoviricetes</taxon>
        <taxon>Stephanstirmvirinae</taxon>
        <taxon>Justusliebigvirus</taxon>
        <taxon>Justusliebigvirus PD06</taxon>
    </lineage>
</organism>
<dbReference type="RefSeq" id="YP_009984600.1">
    <property type="nucleotide sequence ID" value="NC_052653.1"/>
</dbReference>
<evidence type="ECO:0000313" key="3">
    <source>
        <dbReference type="Proteomes" id="UP000268217"/>
    </source>
</evidence>
<keyword evidence="1" id="KW-1133">Transmembrane helix</keyword>